<dbReference type="SUPFAM" id="SSF55729">
    <property type="entry name" value="Acyl-CoA N-acyltransferases (Nat)"/>
    <property type="match status" value="1"/>
</dbReference>
<dbReference type="Proteomes" id="UP000287394">
    <property type="component" value="Chromosome"/>
</dbReference>
<dbReference type="InterPro" id="IPR054597">
    <property type="entry name" value="FeeM_cat"/>
</dbReference>
<evidence type="ECO:0000313" key="1">
    <source>
        <dbReference type="EMBL" id="BDI31506.1"/>
    </source>
</evidence>
<dbReference type="Gene3D" id="3.40.630.30">
    <property type="match status" value="1"/>
</dbReference>
<dbReference type="GO" id="GO:0016747">
    <property type="term" value="F:acyltransferase activity, transferring groups other than amino-acyl groups"/>
    <property type="evidence" value="ECO:0007669"/>
    <property type="project" value="InterPro"/>
</dbReference>
<name>A0A402D663_9BACT</name>
<evidence type="ECO:0000313" key="2">
    <source>
        <dbReference type="Proteomes" id="UP000287394"/>
    </source>
</evidence>
<dbReference type="Pfam" id="PF21926">
    <property type="entry name" value="FeeM"/>
    <property type="match status" value="1"/>
</dbReference>
<dbReference type="EMBL" id="AP025739">
    <property type="protein sequence ID" value="BDI31506.1"/>
    <property type="molecule type" value="Genomic_DNA"/>
</dbReference>
<protein>
    <submittedName>
        <fullName evidence="1">Uncharacterized protein</fullName>
    </submittedName>
</protein>
<keyword evidence="2" id="KW-1185">Reference proteome</keyword>
<accession>A0A402D663</accession>
<organism evidence="1 2">
    <name type="scientific">Capsulimonas corticalis</name>
    <dbReference type="NCBI Taxonomy" id="2219043"/>
    <lineage>
        <taxon>Bacteria</taxon>
        <taxon>Bacillati</taxon>
        <taxon>Armatimonadota</taxon>
        <taxon>Armatimonadia</taxon>
        <taxon>Capsulimonadales</taxon>
        <taxon>Capsulimonadaceae</taxon>
        <taxon>Capsulimonas</taxon>
    </lineage>
</organism>
<dbReference type="PROSITE" id="PS51186">
    <property type="entry name" value="GNAT"/>
    <property type="match status" value="1"/>
</dbReference>
<dbReference type="InterPro" id="IPR000182">
    <property type="entry name" value="GNAT_dom"/>
</dbReference>
<dbReference type="AlphaFoldDB" id="A0A402D663"/>
<dbReference type="InterPro" id="IPR016181">
    <property type="entry name" value="Acyl_CoA_acyltransferase"/>
</dbReference>
<reference evidence="1 2" key="1">
    <citation type="journal article" date="2019" name="Int. J. Syst. Evol. Microbiol.">
        <title>Capsulimonas corticalis gen. nov., sp. nov., an aerobic capsulated bacterium, of a novel bacterial order, Capsulimonadales ord. nov., of the class Armatimonadia of the phylum Armatimonadetes.</title>
        <authorList>
            <person name="Li J."/>
            <person name="Kudo C."/>
            <person name="Tonouchi A."/>
        </authorList>
    </citation>
    <scope>NUCLEOTIDE SEQUENCE [LARGE SCALE GENOMIC DNA]</scope>
    <source>
        <strain evidence="1 2">AX-7</strain>
    </source>
</reference>
<dbReference type="KEGG" id="ccot:CCAX7_35570"/>
<sequence>MVDWNIFVRETVMKRQSRTYAQTSVATLSAPQDVDEIVRLFERLAAEEGWEPGDNLRIDRHRSVYFAGRSDHELAGGLQMVLGDGSNALPSQRVWPEIDLSGRSDVAHVVILALRPEYRARHGLFWNICVEMWKYCVARGVSEIWIEATPKTLRLYRRIGWPLEIVGDLRMHWDEPCFLCRMGTDEVAAALTSKAERSAAYKAVVDQAGPILDEPLLTKAA</sequence>
<gene>
    <name evidence="1" type="ORF">CCAX7_35570</name>
</gene>
<proteinExistence type="predicted"/>